<name>A0A6C0JZL7_9ZZZZ</name>
<feature type="transmembrane region" description="Helical" evidence="1">
    <location>
        <begin position="43"/>
        <end position="63"/>
    </location>
</feature>
<feature type="transmembrane region" description="Helical" evidence="1">
    <location>
        <begin position="69"/>
        <end position="90"/>
    </location>
</feature>
<dbReference type="EMBL" id="MN740780">
    <property type="protein sequence ID" value="QHU11232.1"/>
    <property type="molecule type" value="Genomic_DNA"/>
</dbReference>
<keyword evidence="1" id="KW-1133">Transmembrane helix</keyword>
<keyword evidence="1" id="KW-0472">Membrane</keyword>
<proteinExistence type="predicted"/>
<protein>
    <submittedName>
        <fullName evidence="2">Uncharacterized protein</fullName>
    </submittedName>
</protein>
<evidence type="ECO:0000313" key="2">
    <source>
        <dbReference type="EMBL" id="QHU11232.1"/>
    </source>
</evidence>
<evidence type="ECO:0000256" key="1">
    <source>
        <dbReference type="SAM" id="Phobius"/>
    </source>
</evidence>
<feature type="transmembrane region" description="Helical" evidence="1">
    <location>
        <begin position="6"/>
        <end position="31"/>
    </location>
</feature>
<sequence>MNKIDYAAALFFAPIIIIALAVMASATYCVIGNREDNAEYANFGFMLGAGIFALIVAILSACMMSETDITISVSVIIGVVALALSVGALASASIKH</sequence>
<dbReference type="AlphaFoldDB" id="A0A6C0JZL7"/>
<keyword evidence="1" id="KW-0812">Transmembrane</keyword>
<accession>A0A6C0JZL7</accession>
<reference evidence="2" key="1">
    <citation type="journal article" date="2020" name="Nature">
        <title>Giant virus diversity and host interactions through global metagenomics.</title>
        <authorList>
            <person name="Schulz F."/>
            <person name="Roux S."/>
            <person name="Paez-Espino D."/>
            <person name="Jungbluth S."/>
            <person name="Walsh D.A."/>
            <person name="Denef V.J."/>
            <person name="McMahon K.D."/>
            <person name="Konstantinidis K.T."/>
            <person name="Eloe-Fadrosh E.A."/>
            <person name="Kyrpides N.C."/>
            <person name="Woyke T."/>
        </authorList>
    </citation>
    <scope>NUCLEOTIDE SEQUENCE</scope>
    <source>
        <strain evidence="2">GVMAG-S-1101165-84</strain>
    </source>
</reference>
<organism evidence="2">
    <name type="scientific">viral metagenome</name>
    <dbReference type="NCBI Taxonomy" id="1070528"/>
    <lineage>
        <taxon>unclassified sequences</taxon>
        <taxon>metagenomes</taxon>
        <taxon>organismal metagenomes</taxon>
    </lineage>
</organism>